<proteinExistence type="predicted"/>
<dbReference type="STRING" id="1542390.KX01_1032"/>
<dbReference type="PANTHER" id="PTHR46211">
    <property type="entry name" value="GLYCEROPHOSPHORYL DIESTER PHOSPHODIESTERASE"/>
    <property type="match status" value="1"/>
</dbReference>
<feature type="domain" description="GP-PDE" evidence="1">
    <location>
        <begin position="4"/>
        <end position="249"/>
    </location>
</feature>
<keyword evidence="3" id="KW-1185">Reference proteome</keyword>
<dbReference type="Pfam" id="PF03009">
    <property type="entry name" value="GDPD"/>
    <property type="match status" value="1"/>
</dbReference>
<reference evidence="3" key="1">
    <citation type="submission" date="2014-10" db="EMBL/GenBank/DDBJ databases">
        <authorList>
            <person name="Kuske C.R."/>
            <person name="Challacombe J.F."/>
            <person name="Daligault H.E."/>
            <person name="Davenport K.W."/>
            <person name="Johnson S.L."/>
            <person name="Siddaramappa S."/>
            <person name="Petersen J.M."/>
        </authorList>
    </citation>
    <scope>NUCLEOTIDE SEQUENCE [LARGE SCALE GENOMIC DNA]</scope>
    <source>
        <strain evidence="3">CA97-1460</strain>
    </source>
</reference>
<dbReference type="Proteomes" id="UP000182521">
    <property type="component" value="Chromosome"/>
</dbReference>
<evidence type="ECO:0000259" key="1">
    <source>
        <dbReference type="PROSITE" id="PS51704"/>
    </source>
</evidence>
<evidence type="ECO:0000313" key="2">
    <source>
        <dbReference type="EMBL" id="APC97253.1"/>
    </source>
</evidence>
<organism evidence="2 3">
    <name type="scientific">Francisella frigiditurris</name>
    <dbReference type="NCBI Taxonomy" id="1542390"/>
    <lineage>
        <taxon>Bacteria</taxon>
        <taxon>Pseudomonadati</taxon>
        <taxon>Pseudomonadota</taxon>
        <taxon>Gammaproteobacteria</taxon>
        <taxon>Thiotrichales</taxon>
        <taxon>Francisellaceae</taxon>
        <taxon>Francisella</taxon>
    </lineage>
</organism>
<dbReference type="Gene3D" id="3.20.20.190">
    <property type="entry name" value="Phosphatidylinositol (PI) phosphodiesterase"/>
    <property type="match status" value="1"/>
</dbReference>
<dbReference type="PANTHER" id="PTHR46211:SF1">
    <property type="entry name" value="GLYCEROPHOSPHODIESTER PHOSPHODIESTERASE, CYTOPLASMIC"/>
    <property type="match status" value="1"/>
</dbReference>
<dbReference type="PROSITE" id="PS51704">
    <property type="entry name" value="GP_PDE"/>
    <property type="match status" value="1"/>
</dbReference>
<sequence length="249" mass="29701">MKIDKFISHRGAKTDFIENTMDAFRQAYEFGFKWIELDVQMSSDGELFIFHDRTTRRLSLTDLDVTQTEILTLKKIELLHSDFKPARIPTLIEYFEWAKDISINTNLEIKINNEDEKYQEEIVNKILNLLSKYPELKDRVLLSSFSNFVMEKLKDDSLYAKAKLYEVKDWDSEEKYIQTTLKEDFDRDNYIGLAINFQFLNKERVHLLQKLFKKIFVYSAKSDEDVKRLMSYGVDSIFIDKKEQLFFTI</sequence>
<dbReference type="EMBL" id="CP009654">
    <property type="protein sequence ID" value="APC97253.1"/>
    <property type="molecule type" value="Genomic_DNA"/>
</dbReference>
<dbReference type="GO" id="GO:0006629">
    <property type="term" value="P:lipid metabolic process"/>
    <property type="evidence" value="ECO:0007669"/>
    <property type="project" value="InterPro"/>
</dbReference>
<dbReference type="SUPFAM" id="SSF51695">
    <property type="entry name" value="PLC-like phosphodiesterases"/>
    <property type="match status" value="1"/>
</dbReference>
<evidence type="ECO:0000313" key="3">
    <source>
        <dbReference type="Proteomes" id="UP000182521"/>
    </source>
</evidence>
<dbReference type="GO" id="GO:0008081">
    <property type="term" value="F:phosphoric diester hydrolase activity"/>
    <property type="evidence" value="ECO:0007669"/>
    <property type="project" value="InterPro"/>
</dbReference>
<name>A0A1J0KU09_9GAMM</name>
<gene>
    <name evidence="2" type="ORF">KX01_1032</name>
</gene>
<dbReference type="OrthoDB" id="9795622at2"/>
<protein>
    <submittedName>
        <fullName evidence="2">Glycerophosphoryl diester phosphodiesterase family protein</fullName>
    </submittedName>
</protein>
<accession>A0A1J0KU09</accession>
<dbReference type="RefSeq" id="WP_071663958.1">
    <property type="nucleotide sequence ID" value="NZ_CP009654.1"/>
</dbReference>
<dbReference type="KEGG" id="frc:KX01_1032"/>
<dbReference type="PROSITE" id="PS50007">
    <property type="entry name" value="PIPLC_X_DOMAIN"/>
    <property type="match status" value="1"/>
</dbReference>
<dbReference type="AlphaFoldDB" id="A0A1J0KU09"/>
<dbReference type="InterPro" id="IPR030395">
    <property type="entry name" value="GP_PDE_dom"/>
</dbReference>
<dbReference type="InterPro" id="IPR017946">
    <property type="entry name" value="PLC-like_Pdiesterase_TIM-brl"/>
</dbReference>